<dbReference type="Proteomes" id="UP000672032">
    <property type="component" value="Chromosome 5"/>
</dbReference>
<evidence type="ECO:0000313" key="2">
    <source>
        <dbReference type="EMBL" id="QSZ34802.1"/>
    </source>
</evidence>
<dbReference type="OrthoDB" id="3786931at2759"/>
<evidence type="ECO:0000313" key="3">
    <source>
        <dbReference type="Proteomes" id="UP000672032"/>
    </source>
</evidence>
<feature type="compositionally biased region" description="Polar residues" evidence="1">
    <location>
        <begin position="348"/>
        <end position="370"/>
    </location>
</feature>
<feature type="compositionally biased region" description="Acidic residues" evidence="1">
    <location>
        <begin position="387"/>
        <end position="399"/>
    </location>
</feature>
<protein>
    <submittedName>
        <fullName evidence="2">Uncharacterized protein</fullName>
    </submittedName>
</protein>
<proteinExistence type="predicted"/>
<dbReference type="EMBL" id="CP063409">
    <property type="protein sequence ID" value="QSZ34802.1"/>
    <property type="molecule type" value="Genomic_DNA"/>
</dbReference>
<organism evidence="2 3">
    <name type="scientific">Monilinia vaccinii-corymbosi</name>
    <dbReference type="NCBI Taxonomy" id="61207"/>
    <lineage>
        <taxon>Eukaryota</taxon>
        <taxon>Fungi</taxon>
        <taxon>Dikarya</taxon>
        <taxon>Ascomycota</taxon>
        <taxon>Pezizomycotina</taxon>
        <taxon>Leotiomycetes</taxon>
        <taxon>Helotiales</taxon>
        <taxon>Sclerotiniaceae</taxon>
        <taxon>Monilinia</taxon>
    </lineage>
</organism>
<feature type="region of interest" description="Disordered" evidence="1">
    <location>
        <begin position="348"/>
        <end position="374"/>
    </location>
</feature>
<keyword evidence="3" id="KW-1185">Reference proteome</keyword>
<name>A0A8A3PHQ0_9HELO</name>
<feature type="region of interest" description="Disordered" evidence="1">
    <location>
        <begin position="386"/>
        <end position="442"/>
    </location>
</feature>
<evidence type="ECO:0000256" key="1">
    <source>
        <dbReference type="SAM" id="MobiDB-lite"/>
    </source>
</evidence>
<gene>
    <name evidence="2" type="ORF">DSL72_007660</name>
</gene>
<reference evidence="2" key="1">
    <citation type="submission" date="2020-10" db="EMBL/GenBank/DDBJ databases">
        <title>Genome Sequence of Monilinia vaccinii-corymbosi Sheds Light on Mummy Berry Disease Infection of Blueberry and Mating Type.</title>
        <authorList>
            <person name="Yow A.G."/>
            <person name="Zhang Y."/>
            <person name="Bansal K."/>
            <person name="Eacker S.M."/>
            <person name="Sullivan S."/>
            <person name="Liachko I."/>
            <person name="Cubeta M.A."/>
            <person name="Rollins J.A."/>
            <person name="Ashrafi H."/>
        </authorList>
    </citation>
    <scope>NUCLEOTIDE SEQUENCE</scope>
    <source>
        <strain evidence="2">RL-1</strain>
    </source>
</reference>
<accession>A0A8A3PHQ0</accession>
<dbReference type="AlphaFoldDB" id="A0A8A3PHQ0"/>
<sequence length="467" mass="52791">MSKFSLQSVLPQPRTTVRGKIHTPYPSDRISEFSHASLSLLTQLLTLTPGSAPNPAWLLHQASLMQTLPPCLLHPKSSGLLPRLATSLSSLRLGETRAVLCPTHHALNPHLIRKIFLELTAECTSRLQHLARAPASELAPTVRDFVARMQKLNSIWMQPELYRQAYQVMPWETRYERVASGCEACILATVGGDPGIVRDLYASILGRRRRNRRMEGWIEVVRGWESEQGDIDALSTESAELGREIRRCRKHFQRLRRAARREQLGGVKNPLDRYSEGQALMVHESLDEEKDDEGAHVDGIIDFYANMMSRSSLANGSATQNPHSAEGIHDAFRNTMIYSGGFFQNASRPVQERSQSVYSRSEYGTSQMLQQGAEERAKAYRKLIGLEENDPASDEDDEDDKLHFTNPRAPPAPPSPRTTRQENKPKHKIAPYHRRPEPLVSSVTRTSHVAYLEGKNRDRDTRFSDFI</sequence>